<feature type="compositionally biased region" description="Low complexity" evidence="1">
    <location>
        <begin position="85"/>
        <end position="101"/>
    </location>
</feature>
<keyword evidence="4" id="KW-1185">Reference proteome</keyword>
<dbReference type="EMBL" id="JANBUW010001995">
    <property type="protein sequence ID" value="KAJ2841898.1"/>
    <property type="molecule type" value="Genomic_DNA"/>
</dbReference>
<feature type="domain" description="BHLH" evidence="2">
    <location>
        <begin position="239"/>
        <end position="270"/>
    </location>
</feature>
<dbReference type="InterPro" id="IPR011598">
    <property type="entry name" value="bHLH_dom"/>
</dbReference>
<dbReference type="AlphaFoldDB" id="A0A9W8I0E6"/>
<feature type="region of interest" description="Disordered" evidence="1">
    <location>
        <begin position="200"/>
        <end position="223"/>
    </location>
</feature>
<proteinExistence type="predicted"/>
<dbReference type="InterPro" id="IPR036638">
    <property type="entry name" value="HLH_DNA-bd_sf"/>
</dbReference>
<evidence type="ECO:0000313" key="3">
    <source>
        <dbReference type="EMBL" id="KAJ2841898.1"/>
    </source>
</evidence>
<feature type="region of interest" description="Disordered" evidence="1">
    <location>
        <begin position="22"/>
        <end position="155"/>
    </location>
</feature>
<dbReference type="Pfam" id="PF00010">
    <property type="entry name" value="HLH"/>
    <property type="match status" value="1"/>
</dbReference>
<evidence type="ECO:0000256" key="1">
    <source>
        <dbReference type="SAM" id="MobiDB-lite"/>
    </source>
</evidence>
<dbReference type="Gene3D" id="4.10.280.10">
    <property type="entry name" value="Helix-loop-helix DNA-binding domain"/>
    <property type="match status" value="1"/>
</dbReference>
<dbReference type="SUPFAM" id="SSF47459">
    <property type="entry name" value="HLH, helix-loop-helix DNA-binding domain"/>
    <property type="match status" value="1"/>
</dbReference>
<comment type="caution">
    <text evidence="3">The sequence shown here is derived from an EMBL/GenBank/DDBJ whole genome shotgun (WGS) entry which is preliminary data.</text>
</comment>
<sequence length="270" mass="29538">MPELYQSSSSPEEPSLLEEHIAQSVSRDRPRGQVNSASADATAAAIPTGDTSSAPYLYAANATIRRPSQQANALPAPARPPPPTATTANPSSSVYFSSATSADFDSRAATRPPYQPPSGHAYSTGAAMPHSSGHSRPHYRYHSPPQPHLPRAKSPYAYPETQSQVNRHYNNSQPNQGAGYNAYFHGPLQSAQYPHTLPHQPRAPQPYHSMQPSGYPPRTGSLPAYYSRRVLSAEEKELRRKVSHSAIEKRRRERTNAVLRSLQDMVPGLP</sequence>
<dbReference type="OrthoDB" id="690068at2759"/>
<name>A0A9W8I0E6_9FUNG</name>
<dbReference type="PROSITE" id="PS50888">
    <property type="entry name" value="BHLH"/>
    <property type="match status" value="1"/>
</dbReference>
<accession>A0A9W8I0E6</accession>
<protein>
    <recommendedName>
        <fullName evidence="2">BHLH domain-containing protein</fullName>
    </recommendedName>
</protein>
<evidence type="ECO:0000313" key="4">
    <source>
        <dbReference type="Proteomes" id="UP001139887"/>
    </source>
</evidence>
<feature type="non-terminal residue" evidence="3">
    <location>
        <position position="270"/>
    </location>
</feature>
<feature type="compositionally biased region" description="Low complexity" evidence="1">
    <location>
        <begin position="36"/>
        <end position="45"/>
    </location>
</feature>
<feature type="compositionally biased region" description="Basic and acidic residues" evidence="1">
    <location>
        <begin position="22"/>
        <end position="31"/>
    </location>
</feature>
<dbReference type="Proteomes" id="UP001139887">
    <property type="component" value="Unassembled WGS sequence"/>
</dbReference>
<gene>
    <name evidence="3" type="ORF">IWW36_006101</name>
</gene>
<evidence type="ECO:0000259" key="2">
    <source>
        <dbReference type="PROSITE" id="PS50888"/>
    </source>
</evidence>
<dbReference type="GO" id="GO:0046983">
    <property type="term" value="F:protein dimerization activity"/>
    <property type="evidence" value="ECO:0007669"/>
    <property type="project" value="InterPro"/>
</dbReference>
<organism evidence="3 4">
    <name type="scientific">Coemansia brasiliensis</name>
    <dbReference type="NCBI Taxonomy" id="2650707"/>
    <lineage>
        <taxon>Eukaryota</taxon>
        <taxon>Fungi</taxon>
        <taxon>Fungi incertae sedis</taxon>
        <taxon>Zoopagomycota</taxon>
        <taxon>Kickxellomycotina</taxon>
        <taxon>Kickxellomycetes</taxon>
        <taxon>Kickxellales</taxon>
        <taxon>Kickxellaceae</taxon>
        <taxon>Coemansia</taxon>
    </lineage>
</organism>
<reference evidence="3" key="1">
    <citation type="submission" date="2022-07" db="EMBL/GenBank/DDBJ databases">
        <title>Phylogenomic reconstructions and comparative analyses of Kickxellomycotina fungi.</title>
        <authorList>
            <person name="Reynolds N.K."/>
            <person name="Stajich J.E."/>
            <person name="Barry K."/>
            <person name="Grigoriev I.V."/>
            <person name="Crous P."/>
            <person name="Smith M.E."/>
        </authorList>
    </citation>
    <scope>NUCLEOTIDE SEQUENCE</scope>
    <source>
        <strain evidence="3">NRRL 1566</strain>
    </source>
</reference>